<name>A0AA38YFD8_9EURO</name>
<keyword evidence="1" id="KW-0378">Hydrolase</keyword>
<evidence type="ECO:0000259" key="2">
    <source>
        <dbReference type="Pfam" id="PF07859"/>
    </source>
</evidence>
<proteinExistence type="predicted"/>
<dbReference type="InterPro" id="IPR050300">
    <property type="entry name" value="GDXG_lipolytic_enzyme"/>
</dbReference>
<dbReference type="PANTHER" id="PTHR48081">
    <property type="entry name" value="AB HYDROLASE SUPERFAMILY PROTEIN C4A8.06C"/>
    <property type="match status" value="1"/>
</dbReference>
<keyword evidence="4" id="KW-1185">Reference proteome</keyword>
<dbReference type="PANTHER" id="PTHR48081:SF32">
    <property type="entry name" value="ALPHA_BETA HYDROLASE FOLD-3 DOMAIN-CONTAINING PROTEIN"/>
    <property type="match status" value="1"/>
</dbReference>
<dbReference type="AlphaFoldDB" id="A0AA38YFD8"/>
<accession>A0AA38YFD8</accession>
<dbReference type="Gene3D" id="3.40.50.1820">
    <property type="entry name" value="alpha/beta hydrolase"/>
    <property type="match status" value="1"/>
</dbReference>
<organism evidence="3 4">
    <name type="scientific">Knufia peltigerae</name>
    <dbReference type="NCBI Taxonomy" id="1002370"/>
    <lineage>
        <taxon>Eukaryota</taxon>
        <taxon>Fungi</taxon>
        <taxon>Dikarya</taxon>
        <taxon>Ascomycota</taxon>
        <taxon>Pezizomycotina</taxon>
        <taxon>Eurotiomycetes</taxon>
        <taxon>Chaetothyriomycetidae</taxon>
        <taxon>Chaetothyriales</taxon>
        <taxon>Trichomeriaceae</taxon>
        <taxon>Knufia</taxon>
    </lineage>
</organism>
<dbReference type="EMBL" id="JAPDRN010000001">
    <property type="protein sequence ID" value="KAJ9647547.1"/>
    <property type="molecule type" value="Genomic_DNA"/>
</dbReference>
<dbReference type="Pfam" id="PF07859">
    <property type="entry name" value="Abhydrolase_3"/>
    <property type="match status" value="1"/>
</dbReference>
<reference evidence="3" key="1">
    <citation type="submission" date="2022-10" db="EMBL/GenBank/DDBJ databases">
        <title>Culturing micro-colonial fungi from biological soil crusts in the Mojave desert and describing Neophaeococcomyces mojavensis, and introducing the new genera and species Taxawa tesnikishii.</title>
        <authorList>
            <person name="Kurbessoian T."/>
            <person name="Stajich J.E."/>
        </authorList>
    </citation>
    <scope>NUCLEOTIDE SEQUENCE</scope>
    <source>
        <strain evidence="3">TK_35</strain>
    </source>
</reference>
<comment type="caution">
    <text evidence="3">The sequence shown here is derived from an EMBL/GenBank/DDBJ whole genome shotgun (WGS) entry which is preliminary data.</text>
</comment>
<dbReference type="GO" id="GO:0016787">
    <property type="term" value="F:hydrolase activity"/>
    <property type="evidence" value="ECO:0007669"/>
    <property type="project" value="UniProtKB-KW"/>
</dbReference>
<dbReference type="InterPro" id="IPR013094">
    <property type="entry name" value="AB_hydrolase_3"/>
</dbReference>
<evidence type="ECO:0000313" key="4">
    <source>
        <dbReference type="Proteomes" id="UP001172681"/>
    </source>
</evidence>
<feature type="domain" description="Alpha/beta hydrolase fold-3" evidence="2">
    <location>
        <begin position="107"/>
        <end position="309"/>
    </location>
</feature>
<dbReference type="SUPFAM" id="SSF53474">
    <property type="entry name" value="alpha/beta-Hydrolases"/>
    <property type="match status" value="1"/>
</dbReference>
<evidence type="ECO:0000256" key="1">
    <source>
        <dbReference type="ARBA" id="ARBA00022801"/>
    </source>
</evidence>
<dbReference type="InterPro" id="IPR029058">
    <property type="entry name" value="AB_hydrolase_fold"/>
</dbReference>
<protein>
    <recommendedName>
        <fullName evidence="2">Alpha/beta hydrolase fold-3 domain-containing protein</fullName>
    </recommendedName>
</protein>
<evidence type="ECO:0000313" key="3">
    <source>
        <dbReference type="EMBL" id="KAJ9647547.1"/>
    </source>
</evidence>
<dbReference type="Proteomes" id="UP001172681">
    <property type="component" value="Unassembled WGS sequence"/>
</dbReference>
<gene>
    <name evidence="3" type="ORF">H2204_000176</name>
</gene>
<sequence length="311" mass="34497">MADYSELGIPSPEWARYFQDNPNDVFAKGFVPDIASRPIEYLEELQRTANRNQIAAAQAKCKQMGWTESVVKTDLEVKSRSTGSIPIRIYKGRDRTATPGSPLPVYVYYHGGGYMFGTLDGEDANCSYLANELPILVVNVCYRHTPQYKFPTQREDALDSYLWTVANISRYGGDPHRIVIGGISAGGGLAAWLTLTESQRPSVDPGVGQIRGQVLGIPWLIQPSIFPTHLLKSPEVGSYHQCQSAPVLPRSKMEFFERSLAEPNPTDDFVDLNEDGLQSLKALPMTAVLVAGMDVLRDEALLYSQNLKRVK</sequence>